<dbReference type="InterPro" id="IPR018146">
    <property type="entry name" value="Glyoxalase_1_CS"/>
</dbReference>
<evidence type="ECO:0000259" key="2">
    <source>
        <dbReference type="PROSITE" id="PS51819"/>
    </source>
</evidence>
<gene>
    <name evidence="3" type="ORF">DFI_03855</name>
</gene>
<dbReference type="PROSITE" id="PS51819">
    <property type="entry name" value="VOC"/>
    <property type="match status" value="2"/>
</dbReference>
<feature type="domain" description="VOC" evidence="2">
    <location>
        <begin position="11"/>
        <end position="126"/>
    </location>
</feature>
<name>A0A221SUE2_9DEIO</name>
<dbReference type="AlphaFoldDB" id="A0A221SUE2"/>
<dbReference type="CDD" id="cd16359">
    <property type="entry name" value="VOC_BsCatE_like_C"/>
    <property type="match status" value="1"/>
</dbReference>
<dbReference type="STRING" id="317577.GCA_000419625_00369"/>
<dbReference type="GO" id="GO:0046872">
    <property type="term" value="F:metal ion binding"/>
    <property type="evidence" value="ECO:0007669"/>
    <property type="project" value="UniProtKB-KW"/>
</dbReference>
<dbReference type="InterPro" id="IPR004360">
    <property type="entry name" value="Glyas_Fos-R_dOase_dom"/>
</dbReference>
<feature type="domain" description="VOC" evidence="2">
    <location>
        <begin position="168"/>
        <end position="279"/>
    </location>
</feature>
<dbReference type="GO" id="GO:0004462">
    <property type="term" value="F:lactoylglutathione lyase activity"/>
    <property type="evidence" value="ECO:0007669"/>
    <property type="project" value="InterPro"/>
</dbReference>
<accession>A0A221SUE2</accession>
<keyword evidence="4" id="KW-1185">Reference proteome</keyword>
<dbReference type="InterPro" id="IPR037523">
    <property type="entry name" value="VOC_core"/>
</dbReference>
<dbReference type="KEGG" id="dfc:DFI_03855"/>
<dbReference type="PANTHER" id="PTHR43279:SF1">
    <property type="entry name" value="CATECHOL-2,3-DIOXYGENASE"/>
    <property type="match status" value="1"/>
</dbReference>
<dbReference type="Gene3D" id="3.10.180.10">
    <property type="entry name" value="2,3-Dihydroxybiphenyl 1,2-Dioxygenase, domain 1"/>
    <property type="match status" value="2"/>
</dbReference>
<sequence length="279" mass="30113">MTPPVLHPTSAVGEVTLLARDLPRLHAFYRDLLRLTELETGPDHVTLGVPGRPLITLRAAPDLPTPAPGRPGLYHTAFLMPTRAELGRWLGHAARLNLRIGSGDHLVSEAFYLNDPEGNGIEVYADRPRDTWTWQNGQVRMDTLPVDAQAVFDAGEGQPYAAAPAGLTVGHVHLKVGSAAQAAQFYRDTLGLDIVSHFPGAAFLSWGGYHHHVGLNEWESRGQGRPAAPATGLHGVSFTTPDLAPLRALLHGQEGVEDHGDALTLHDPWGNRITVRAQA</sequence>
<dbReference type="EMBL" id="CP021081">
    <property type="protein sequence ID" value="ASN80265.1"/>
    <property type="molecule type" value="Genomic_DNA"/>
</dbReference>
<protein>
    <submittedName>
        <fullName evidence="3">Glyoxalase</fullName>
    </submittedName>
</protein>
<evidence type="ECO:0000313" key="4">
    <source>
        <dbReference type="Proteomes" id="UP000259030"/>
    </source>
</evidence>
<dbReference type="CDD" id="cd07255">
    <property type="entry name" value="VOC_BsCatE_like_N"/>
    <property type="match status" value="1"/>
</dbReference>
<dbReference type="PANTHER" id="PTHR43279">
    <property type="entry name" value="CATECHOL-2,3-DIOXYGENASE"/>
    <property type="match status" value="1"/>
</dbReference>
<dbReference type="InterPro" id="IPR029068">
    <property type="entry name" value="Glyas_Bleomycin-R_OHBP_Dase"/>
</dbReference>
<dbReference type="PROSITE" id="PS00934">
    <property type="entry name" value="GLYOXALASE_I_1"/>
    <property type="match status" value="1"/>
</dbReference>
<dbReference type="Proteomes" id="UP000259030">
    <property type="component" value="Chromosome"/>
</dbReference>
<dbReference type="SUPFAM" id="SSF54593">
    <property type="entry name" value="Glyoxalase/Bleomycin resistance protein/Dihydroxybiphenyl dioxygenase"/>
    <property type="match status" value="2"/>
</dbReference>
<organism evidence="3 4">
    <name type="scientific">Deinococcus ficus</name>
    <dbReference type="NCBI Taxonomy" id="317577"/>
    <lineage>
        <taxon>Bacteria</taxon>
        <taxon>Thermotogati</taxon>
        <taxon>Deinococcota</taxon>
        <taxon>Deinococci</taxon>
        <taxon>Deinococcales</taxon>
        <taxon>Deinococcaceae</taxon>
        <taxon>Deinococcus</taxon>
    </lineage>
</organism>
<reference evidence="3 4" key="1">
    <citation type="submission" date="2017-05" db="EMBL/GenBank/DDBJ databases">
        <title>The complete genome sequence of Deinococcus ficus isolated from the rhizosphere of the Ficus religiosa L. in Taiwan.</title>
        <authorList>
            <person name="Wu K.-M."/>
            <person name="Liao T.-L."/>
            <person name="Liu Y.-M."/>
            <person name="Young C.-C."/>
            <person name="Tsai S.-F."/>
        </authorList>
    </citation>
    <scope>NUCLEOTIDE SEQUENCE [LARGE SCALE GENOMIC DNA]</scope>
    <source>
        <strain evidence="3 4">CC-FR2-10</strain>
    </source>
</reference>
<dbReference type="RefSeq" id="WP_027462016.1">
    <property type="nucleotide sequence ID" value="NZ_CP021081.1"/>
</dbReference>
<evidence type="ECO:0000256" key="1">
    <source>
        <dbReference type="ARBA" id="ARBA00022723"/>
    </source>
</evidence>
<evidence type="ECO:0000313" key="3">
    <source>
        <dbReference type="EMBL" id="ASN80265.1"/>
    </source>
</evidence>
<keyword evidence="1" id="KW-0479">Metal-binding</keyword>
<proteinExistence type="predicted"/>
<dbReference type="Pfam" id="PF00903">
    <property type="entry name" value="Glyoxalase"/>
    <property type="match status" value="2"/>
</dbReference>